<proteinExistence type="predicted"/>
<evidence type="ECO:0000313" key="4">
    <source>
        <dbReference type="Proteomes" id="UP000243494"/>
    </source>
</evidence>
<comment type="caution">
    <text evidence="3">The sequence shown here is derived from an EMBL/GenBank/DDBJ whole genome shotgun (WGS) entry which is preliminary data.</text>
</comment>
<dbReference type="AlphaFoldDB" id="A0A371IRA9"/>
<reference evidence="3 4" key="1">
    <citation type="journal article" date="2017" name="Genome Announc.">
        <title>Draft Genome Sequence of Romboutsia maritimum sp. nov. Strain CCRI-22766(T), Isolated from Coastal Estuarine Mud.</title>
        <authorList>
            <person name="Maheux A.F."/>
            <person name="Boudreau D.K."/>
            <person name="Berube E."/>
            <person name="Boissinot M."/>
            <person name="Raymond F."/>
            <person name="Brodeur S."/>
            <person name="Corbeil J."/>
            <person name="Brightwell G."/>
            <person name="Broda D."/>
            <person name="Omar R.F."/>
            <person name="Bergeron M.G."/>
        </authorList>
    </citation>
    <scope>NUCLEOTIDE SEQUENCE [LARGE SCALE GENOMIC DNA]</scope>
    <source>
        <strain evidence="3 4">CCRI-22766</strain>
    </source>
</reference>
<protein>
    <submittedName>
        <fullName evidence="3">DUF3298 domain-containing protein</fullName>
    </submittedName>
</protein>
<dbReference type="Proteomes" id="UP000243494">
    <property type="component" value="Unassembled WGS sequence"/>
</dbReference>
<organism evidence="3 4">
    <name type="scientific">Romboutsia maritimum</name>
    <dbReference type="NCBI Taxonomy" id="2020948"/>
    <lineage>
        <taxon>Bacteria</taxon>
        <taxon>Bacillati</taxon>
        <taxon>Bacillota</taxon>
        <taxon>Clostridia</taxon>
        <taxon>Peptostreptococcales</taxon>
        <taxon>Peptostreptococcaceae</taxon>
        <taxon>Romboutsia</taxon>
    </lineage>
</organism>
<evidence type="ECO:0000259" key="1">
    <source>
        <dbReference type="Pfam" id="PF11738"/>
    </source>
</evidence>
<evidence type="ECO:0000313" key="3">
    <source>
        <dbReference type="EMBL" id="RDY23010.1"/>
    </source>
</evidence>
<gene>
    <name evidence="3" type="ORF">CHF27_010485</name>
</gene>
<feature type="domain" description="DUF3298" evidence="1">
    <location>
        <begin position="144"/>
        <end position="216"/>
    </location>
</feature>
<dbReference type="EMBL" id="NOJZ02000021">
    <property type="protein sequence ID" value="RDY23010.1"/>
    <property type="molecule type" value="Genomic_DNA"/>
</dbReference>
<dbReference type="InterPro" id="IPR021729">
    <property type="entry name" value="DUF3298"/>
</dbReference>
<dbReference type="Pfam" id="PF13739">
    <property type="entry name" value="PdaC"/>
    <property type="match status" value="1"/>
</dbReference>
<dbReference type="RefSeq" id="WP_095406732.1">
    <property type="nucleotide sequence ID" value="NZ_NOJZ02000021.1"/>
</dbReference>
<dbReference type="OrthoDB" id="5637at2"/>
<accession>A0A371IRA9</accession>
<dbReference type="Gene3D" id="3.90.640.20">
    <property type="entry name" value="Heat-shock cognate protein, ATPase"/>
    <property type="match status" value="1"/>
</dbReference>
<dbReference type="InterPro" id="IPR037126">
    <property type="entry name" value="PdaC/RsiV-like_sf"/>
</dbReference>
<keyword evidence="4" id="KW-1185">Reference proteome</keyword>
<evidence type="ECO:0000259" key="2">
    <source>
        <dbReference type="Pfam" id="PF13739"/>
    </source>
</evidence>
<sequence length="247" mass="29126">MENAQSVTNCIYNILYTQFNEDFGRDNFFSYNLMYPTFYNFKNGYFFVDLNILNNLNSTINSDVYTFKTGLLEEEQEYNNSAVQNALPKRNYKVLSNYAVTFNKNHIISIILSLMGFAGDYGPKYNYLYNYNIDLLSGNKITLKDVFIEKIDYIKVVSDYINYKISQNKDMYYKNTIVEISEDQAFYITDDGIIVYFDVDEIAPEEFGIPKFKIAFNKFAPYINPRFSCLAQNVIRKYHKKSHSRKY</sequence>
<feature type="domain" description="Deacetylase PdaC" evidence="2">
    <location>
        <begin position="26"/>
        <end position="119"/>
    </location>
</feature>
<dbReference type="Pfam" id="PF11738">
    <property type="entry name" value="DUF3298"/>
    <property type="match status" value="1"/>
</dbReference>
<name>A0A371IRA9_9FIRM</name>
<dbReference type="InterPro" id="IPR025303">
    <property type="entry name" value="PdaC"/>
</dbReference>
<dbReference type="Gene3D" id="3.30.565.40">
    <property type="entry name" value="Fervidobacterium nodosum Rt17-B1 like"/>
    <property type="match status" value="1"/>
</dbReference>